<dbReference type="EC" id="3.1.3.5" evidence="3 9"/>
<comment type="similarity">
    <text evidence="2 9">Belongs to the pyrimidine 5'-nucleotidase family.</text>
</comment>
<keyword evidence="8 9" id="KW-0546">Nucleotide metabolism</keyword>
<dbReference type="NCBIfam" id="TIGR01544">
    <property type="entry name" value="HAD-SF-IE"/>
    <property type="match status" value="1"/>
</dbReference>
<evidence type="ECO:0000313" key="11">
    <source>
        <dbReference type="EMBL" id="CAF1538100.1"/>
    </source>
</evidence>
<dbReference type="InterPro" id="IPR023214">
    <property type="entry name" value="HAD_sf"/>
</dbReference>
<name>A0A813XQ06_9BILA</name>
<sequence>MNLIKKILNENSHVHIHDDKRTYVEDIVQSLINDRRKMLHVVADFDFTLTIYEKNGIILPSTFGVIESNNRVKLPDGSLLAHKAEKLRSKYHPIEMDVQMDVSEKIPHMIEWWRTAQKLFVVSNLDKSLIRKLVEESTMELRKGVHEFIIDLLHSETPILIFSAGLGDVIEFFLEKEIPDFKHNHASSHIVSNFINYDNTGKLLSFNDRLIHTFNKNEHEISDTPYYQTILTRPNVILLGDSLGDVGMIGGMKNLKQILKIGYLNHSTPKKLEVYKNVYDIVICDDQTFDVPNAILKAIQE</sequence>
<comment type="caution">
    <text evidence="10">The sequence shown here is derived from an EMBL/GenBank/DDBJ whole genome shotgun (WGS) entry which is preliminary data.</text>
</comment>
<dbReference type="FunFam" id="1.10.150.340:FF:000001">
    <property type="entry name" value="Cytosolic 5-nucleotidase 3-like"/>
    <property type="match status" value="1"/>
</dbReference>
<organism evidence="10 12">
    <name type="scientific">Rotaria sordida</name>
    <dbReference type="NCBI Taxonomy" id="392033"/>
    <lineage>
        <taxon>Eukaryota</taxon>
        <taxon>Metazoa</taxon>
        <taxon>Spiralia</taxon>
        <taxon>Gnathifera</taxon>
        <taxon>Rotifera</taxon>
        <taxon>Eurotatoria</taxon>
        <taxon>Bdelloidea</taxon>
        <taxon>Philodinida</taxon>
        <taxon>Philodinidae</taxon>
        <taxon>Rotaria</taxon>
    </lineage>
</organism>
<keyword evidence="9" id="KW-0963">Cytoplasm</keyword>
<evidence type="ECO:0000256" key="5">
    <source>
        <dbReference type="ARBA" id="ARBA00022741"/>
    </source>
</evidence>
<dbReference type="InterPro" id="IPR006434">
    <property type="entry name" value="Pyrimidine_nucleotidase_eu"/>
</dbReference>
<dbReference type="EMBL" id="CAJNOL010002938">
    <property type="protein sequence ID" value="CAF1538100.1"/>
    <property type="molecule type" value="Genomic_DNA"/>
</dbReference>
<dbReference type="Pfam" id="PF05822">
    <property type="entry name" value="UMPH-1"/>
    <property type="match status" value="1"/>
</dbReference>
<dbReference type="InterPro" id="IPR036412">
    <property type="entry name" value="HAD-like_sf"/>
</dbReference>
<dbReference type="AlphaFoldDB" id="A0A813XQ06"/>
<comment type="catalytic activity">
    <reaction evidence="1 9">
        <text>a ribonucleoside 5'-phosphate + H2O = a ribonucleoside + phosphate</text>
        <dbReference type="Rhea" id="RHEA:12484"/>
        <dbReference type="ChEBI" id="CHEBI:15377"/>
        <dbReference type="ChEBI" id="CHEBI:18254"/>
        <dbReference type="ChEBI" id="CHEBI:43474"/>
        <dbReference type="ChEBI" id="CHEBI:58043"/>
        <dbReference type="EC" id="3.1.3.5"/>
    </reaction>
</comment>
<evidence type="ECO:0000256" key="2">
    <source>
        <dbReference type="ARBA" id="ARBA00008389"/>
    </source>
</evidence>
<dbReference type="EMBL" id="CAJNOH010000101">
    <property type="protein sequence ID" value="CAF0868399.1"/>
    <property type="molecule type" value="Genomic_DNA"/>
</dbReference>
<keyword evidence="13" id="KW-1185">Reference proteome</keyword>
<accession>A0A813XQ06</accession>
<dbReference type="Gene3D" id="1.10.150.340">
    <property type="entry name" value="Pyrimidine 5'-nucleotidase (UMPH-1), N-terminal domain"/>
    <property type="match status" value="1"/>
</dbReference>
<comment type="subcellular location">
    <subcellularLocation>
        <location evidence="9">Cytoplasm</location>
    </subcellularLocation>
</comment>
<proteinExistence type="inferred from homology"/>
<keyword evidence="5 9" id="KW-0547">Nucleotide-binding</keyword>
<protein>
    <recommendedName>
        <fullName evidence="3 9">5'-nucleotidase</fullName>
        <ecNumber evidence="3 9">3.1.3.5</ecNumber>
    </recommendedName>
</protein>
<evidence type="ECO:0000313" key="10">
    <source>
        <dbReference type="EMBL" id="CAF0868399.1"/>
    </source>
</evidence>
<dbReference type="GO" id="GO:0000166">
    <property type="term" value="F:nucleotide binding"/>
    <property type="evidence" value="ECO:0007669"/>
    <property type="project" value="UniProtKB-KW"/>
</dbReference>
<dbReference type="GO" id="GO:0008253">
    <property type="term" value="F:5'-nucleotidase activity"/>
    <property type="evidence" value="ECO:0007669"/>
    <property type="project" value="UniProtKB-EC"/>
</dbReference>
<reference evidence="10" key="1">
    <citation type="submission" date="2021-02" db="EMBL/GenBank/DDBJ databases">
        <authorList>
            <person name="Nowell W R."/>
        </authorList>
    </citation>
    <scope>NUCLEOTIDE SEQUENCE</scope>
</reference>
<gene>
    <name evidence="11" type="ORF">JXQ802_LOCUS42746</name>
    <name evidence="10" type="ORF">PYM288_LOCUS7914</name>
</gene>
<evidence type="ECO:0000256" key="3">
    <source>
        <dbReference type="ARBA" id="ARBA00012643"/>
    </source>
</evidence>
<dbReference type="GO" id="GO:0009117">
    <property type="term" value="P:nucleotide metabolic process"/>
    <property type="evidence" value="ECO:0007669"/>
    <property type="project" value="UniProtKB-KW"/>
</dbReference>
<dbReference type="PANTHER" id="PTHR13045">
    <property type="entry name" value="5'-NUCLEOTIDASE"/>
    <property type="match status" value="1"/>
</dbReference>
<keyword evidence="4" id="KW-0479">Metal-binding</keyword>
<dbReference type="SFLD" id="SFLDG01128">
    <property type="entry name" value="C1.4:_5'-Nucleotidase_Like"/>
    <property type="match status" value="1"/>
</dbReference>
<dbReference type="Proteomes" id="UP000663854">
    <property type="component" value="Unassembled WGS sequence"/>
</dbReference>
<evidence type="ECO:0000256" key="8">
    <source>
        <dbReference type="ARBA" id="ARBA00023080"/>
    </source>
</evidence>
<evidence type="ECO:0000313" key="13">
    <source>
        <dbReference type="Proteomes" id="UP000663870"/>
    </source>
</evidence>
<evidence type="ECO:0000256" key="6">
    <source>
        <dbReference type="ARBA" id="ARBA00022801"/>
    </source>
</evidence>
<dbReference type="GO" id="GO:0000287">
    <property type="term" value="F:magnesium ion binding"/>
    <property type="evidence" value="ECO:0007669"/>
    <property type="project" value="InterPro"/>
</dbReference>
<dbReference type="PANTHER" id="PTHR13045:SF0">
    <property type="entry name" value="7-METHYLGUANOSINE PHOSPHATE-SPECIFIC 5'-NUCLEOTIDASE"/>
    <property type="match status" value="1"/>
</dbReference>
<evidence type="ECO:0000256" key="1">
    <source>
        <dbReference type="ARBA" id="ARBA00000815"/>
    </source>
</evidence>
<dbReference type="Proteomes" id="UP000663870">
    <property type="component" value="Unassembled WGS sequence"/>
</dbReference>
<evidence type="ECO:0000256" key="9">
    <source>
        <dbReference type="RuleBase" id="RU361276"/>
    </source>
</evidence>
<keyword evidence="7" id="KW-0460">Magnesium</keyword>
<dbReference type="GO" id="GO:0005737">
    <property type="term" value="C:cytoplasm"/>
    <property type="evidence" value="ECO:0007669"/>
    <property type="project" value="UniProtKB-SubCell"/>
</dbReference>
<dbReference type="SUPFAM" id="SSF56784">
    <property type="entry name" value="HAD-like"/>
    <property type="match status" value="1"/>
</dbReference>
<dbReference type="Gene3D" id="3.40.50.1000">
    <property type="entry name" value="HAD superfamily/HAD-like"/>
    <property type="match status" value="1"/>
</dbReference>
<evidence type="ECO:0000313" key="12">
    <source>
        <dbReference type="Proteomes" id="UP000663854"/>
    </source>
</evidence>
<keyword evidence="6 9" id="KW-0378">Hydrolase</keyword>
<evidence type="ECO:0000256" key="7">
    <source>
        <dbReference type="ARBA" id="ARBA00022842"/>
    </source>
</evidence>
<dbReference type="SFLD" id="SFLDS00003">
    <property type="entry name" value="Haloacid_Dehalogenase"/>
    <property type="match status" value="1"/>
</dbReference>
<evidence type="ECO:0000256" key="4">
    <source>
        <dbReference type="ARBA" id="ARBA00022723"/>
    </source>
</evidence>